<sequence>MSWKHPFNSQLQLVHDCPPQPQNMRHPRRMWGAVAIVILITNLSPAICVSRRCDPNQCAQAFIEATFRLCLQQKTCAECHLARPNWLCTTVIAGVIPRCPEHLEPQNFIPHAVCDQSQHVFQTCSEHSRHQA</sequence>
<evidence type="ECO:0000256" key="1">
    <source>
        <dbReference type="SAM" id="Phobius"/>
    </source>
</evidence>
<dbReference type="GeneID" id="10546926"/>
<name>E3JRY7_PUCGT</name>
<dbReference type="VEuPathDB" id="FungiDB:PGTG_01405"/>
<dbReference type="Proteomes" id="UP000008783">
    <property type="component" value="Unassembled WGS sequence"/>
</dbReference>
<dbReference type="KEGG" id="pgr:PGTG_01405"/>
<keyword evidence="1" id="KW-0812">Transmembrane</keyword>
<keyword evidence="1" id="KW-0472">Membrane</keyword>
<reference evidence="3" key="2">
    <citation type="journal article" date="2011" name="Proc. Natl. Acad. Sci. U.S.A.">
        <title>Obligate biotrophy features unraveled by the genomic analysis of rust fungi.</title>
        <authorList>
            <person name="Duplessis S."/>
            <person name="Cuomo C.A."/>
            <person name="Lin Y.-C."/>
            <person name="Aerts A."/>
            <person name="Tisserant E."/>
            <person name="Veneault-Fourrey C."/>
            <person name="Joly D.L."/>
            <person name="Hacquard S."/>
            <person name="Amselem J."/>
            <person name="Cantarel B.L."/>
            <person name="Chiu R."/>
            <person name="Coutinho P.M."/>
            <person name="Feau N."/>
            <person name="Field M."/>
            <person name="Frey P."/>
            <person name="Gelhaye E."/>
            <person name="Goldberg J."/>
            <person name="Grabherr M.G."/>
            <person name="Kodira C.D."/>
            <person name="Kohler A."/>
            <person name="Kuees U."/>
            <person name="Lindquist E.A."/>
            <person name="Lucas S.M."/>
            <person name="Mago R."/>
            <person name="Mauceli E."/>
            <person name="Morin E."/>
            <person name="Murat C."/>
            <person name="Pangilinan J.L."/>
            <person name="Park R."/>
            <person name="Pearson M."/>
            <person name="Quesneville H."/>
            <person name="Rouhier N."/>
            <person name="Sakthikumar S."/>
            <person name="Salamov A.A."/>
            <person name="Schmutz J."/>
            <person name="Selles B."/>
            <person name="Shapiro H."/>
            <person name="Tanguay P."/>
            <person name="Tuskan G.A."/>
            <person name="Henrissat B."/>
            <person name="Van de Peer Y."/>
            <person name="Rouze P."/>
            <person name="Ellis J.G."/>
            <person name="Dodds P.N."/>
            <person name="Schein J.E."/>
            <person name="Zhong S."/>
            <person name="Hamelin R.C."/>
            <person name="Grigoriev I.V."/>
            <person name="Szabo L.J."/>
            <person name="Martin F."/>
        </authorList>
    </citation>
    <scope>NUCLEOTIDE SEQUENCE [LARGE SCALE GENOMIC DNA]</scope>
    <source>
        <strain evidence="3">CRL 75-36-700-3 / race SCCL</strain>
    </source>
</reference>
<keyword evidence="1" id="KW-1133">Transmembrane helix</keyword>
<dbReference type="HOGENOM" id="CLU_1918101_0_0_1"/>
<feature type="transmembrane region" description="Helical" evidence="1">
    <location>
        <begin position="30"/>
        <end position="47"/>
    </location>
</feature>
<keyword evidence="3" id="KW-1185">Reference proteome</keyword>
<dbReference type="AlphaFoldDB" id="E3JRY7"/>
<evidence type="ECO:0000313" key="3">
    <source>
        <dbReference type="Proteomes" id="UP000008783"/>
    </source>
</evidence>
<dbReference type="InParanoid" id="E3JRY7"/>
<dbReference type="OrthoDB" id="10285388at2759"/>
<gene>
    <name evidence="2" type="ORF">PGTG_01405</name>
</gene>
<organism evidence="2 3">
    <name type="scientific">Puccinia graminis f. sp. tritici (strain CRL 75-36-700-3 / race SCCL)</name>
    <name type="common">Black stem rust fungus</name>
    <dbReference type="NCBI Taxonomy" id="418459"/>
    <lineage>
        <taxon>Eukaryota</taxon>
        <taxon>Fungi</taxon>
        <taxon>Dikarya</taxon>
        <taxon>Basidiomycota</taxon>
        <taxon>Pucciniomycotina</taxon>
        <taxon>Pucciniomycetes</taxon>
        <taxon>Pucciniales</taxon>
        <taxon>Pucciniaceae</taxon>
        <taxon>Puccinia</taxon>
    </lineage>
</organism>
<dbReference type="EMBL" id="DS178263">
    <property type="protein sequence ID" value="EFP74812.2"/>
    <property type="molecule type" value="Genomic_DNA"/>
</dbReference>
<proteinExistence type="predicted"/>
<dbReference type="RefSeq" id="XP_003319231.2">
    <property type="nucleotide sequence ID" value="XM_003319183.2"/>
</dbReference>
<reference key="1">
    <citation type="submission" date="2007-01" db="EMBL/GenBank/DDBJ databases">
        <title>The Genome Sequence of Puccinia graminis f. sp. tritici Strain CRL 75-36-700-3.</title>
        <authorList>
            <consortium name="The Broad Institute Genome Sequencing Platform"/>
            <person name="Birren B."/>
            <person name="Lander E."/>
            <person name="Galagan J."/>
            <person name="Nusbaum C."/>
            <person name="Devon K."/>
            <person name="Cuomo C."/>
            <person name="Jaffe D."/>
            <person name="Butler J."/>
            <person name="Alvarez P."/>
            <person name="Gnerre S."/>
            <person name="Grabherr M."/>
            <person name="Mauceli E."/>
            <person name="Brockman W."/>
            <person name="Young S."/>
            <person name="LaButti K."/>
            <person name="Sykes S."/>
            <person name="DeCaprio D."/>
            <person name="Crawford M."/>
            <person name="Koehrsen M."/>
            <person name="Engels R."/>
            <person name="Montgomery P."/>
            <person name="Pearson M."/>
            <person name="Howarth C."/>
            <person name="Larson L."/>
            <person name="White J."/>
            <person name="Zeng Q."/>
            <person name="Kodira C."/>
            <person name="Yandava C."/>
            <person name="Alvarado L."/>
            <person name="O'Leary S."/>
            <person name="Szabo L."/>
            <person name="Dean R."/>
            <person name="Schein J."/>
        </authorList>
    </citation>
    <scope>NUCLEOTIDE SEQUENCE</scope>
    <source>
        <strain>CRL 75-36-700-3</strain>
    </source>
</reference>
<accession>E3JRY7</accession>
<protein>
    <submittedName>
        <fullName evidence="2">Uncharacterized protein</fullName>
    </submittedName>
</protein>
<evidence type="ECO:0000313" key="2">
    <source>
        <dbReference type="EMBL" id="EFP74812.2"/>
    </source>
</evidence>